<dbReference type="RefSeq" id="XP_033683609.1">
    <property type="nucleotide sequence ID" value="XM_033826799.1"/>
</dbReference>
<dbReference type="OrthoDB" id="5322539at2759"/>
<dbReference type="PANTHER" id="PTHR35041:SF3">
    <property type="entry name" value="FORMYLMETHIONINE DEFORMYLASE-LIKE PROTEIN"/>
    <property type="match status" value="1"/>
</dbReference>
<dbReference type="PANTHER" id="PTHR35041">
    <property type="entry name" value="MEDIATOR OF RNA POLYMERASE II TRANSCRIPTION SUBUNIT 1"/>
    <property type="match status" value="1"/>
</dbReference>
<keyword evidence="1" id="KW-1133">Transmembrane helix</keyword>
<keyword evidence="1" id="KW-0472">Membrane</keyword>
<sequence length="619" mass="68589">MSPMEASPKTSHATVVEMDHAQREKSGSLSGTTITAVASSSSSPVIPPGADTVKASCNNLHLPDPVPGGWQKRHIYRWKSPLLMLTSFIAGLAFSLAHCIFYPRLRGKIVGGPDAQEEKIRFGTAFAFLAQITLAASVWISYTQWLWRTLKRKEMTVGALNAAFGADTSVLSLLNLEMLRKLRVGWVMAGFAWTLLLPPFFTPATLFVYPSTNIAEVNALMPYPSIANSSVGHKYAYSPPARRGTTQYVDDVSRTFTGPRTILSLIATATASLGDILPINLPYNHSTHSIKFFAPIVKCLDANTSAVQLIAQSLREEMSDGDGRIIETDNVYYSFVPTFNQSGDFVPVSTPRQQSYWNATNELWMTFLRPTLNALGVGVKERYFQVCRLHNATYNLRIDRDHGLQNITGSYSVNEVIPYPDDNRTSVSNMAQHAYSAFMVALADQLVGKFSWYVNTAFNESSPSSTPSGAAQFGVLGSQIMRTSLLGSLDLDAFFDLDEERRLYKTPEGNGTLSDQRLKDKSMARNRTLDVLIEELSFNISIGLMWNPLLTQTQAVSINSTRLVNRYDYKSHGLFVPYALANFFTLITVLVSLYSYKRDGVMANKNFQDIVSAVEDPKV</sequence>
<accession>A0A6A6IDF6</accession>
<evidence type="ECO:0000256" key="1">
    <source>
        <dbReference type="SAM" id="Phobius"/>
    </source>
</evidence>
<dbReference type="AlphaFoldDB" id="A0A6A6IDF6"/>
<organism evidence="2 3">
    <name type="scientific">Trematosphaeria pertusa</name>
    <dbReference type="NCBI Taxonomy" id="390896"/>
    <lineage>
        <taxon>Eukaryota</taxon>
        <taxon>Fungi</taxon>
        <taxon>Dikarya</taxon>
        <taxon>Ascomycota</taxon>
        <taxon>Pezizomycotina</taxon>
        <taxon>Dothideomycetes</taxon>
        <taxon>Pleosporomycetidae</taxon>
        <taxon>Pleosporales</taxon>
        <taxon>Massarineae</taxon>
        <taxon>Trematosphaeriaceae</taxon>
        <taxon>Trematosphaeria</taxon>
    </lineage>
</organism>
<feature type="transmembrane region" description="Helical" evidence="1">
    <location>
        <begin position="575"/>
        <end position="596"/>
    </location>
</feature>
<proteinExistence type="predicted"/>
<keyword evidence="3" id="KW-1185">Reference proteome</keyword>
<evidence type="ECO:0000313" key="3">
    <source>
        <dbReference type="Proteomes" id="UP000800094"/>
    </source>
</evidence>
<keyword evidence="1" id="KW-0812">Transmembrane</keyword>
<reference evidence="2" key="1">
    <citation type="journal article" date="2020" name="Stud. Mycol.">
        <title>101 Dothideomycetes genomes: a test case for predicting lifestyles and emergence of pathogens.</title>
        <authorList>
            <person name="Haridas S."/>
            <person name="Albert R."/>
            <person name="Binder M."/>
            <person name="Bloem J."/>
            <person name="Labutti K."/>
            <person name="Salamov A."/>
            <person name="Andreopoulos B."/>
            <person name="Baker S."/>
            <person name="Barry K."/>
            <person name="Bills G."/>
            <person name="Bluhm B."/>
            <person name="Cannon C."/>
            <person name="Castanera R."/>
            <person name="Culley D."/>
            <person name="Daum C."/>
            <person name="Ezra D."/>
            <person name="Gonzalez J."/>
            <person name="Henrissat B."/>
            <person name="Kuo A."/>
            <person name="Liang C."/>
            <person name="Lipzen A."/>
            <person name="Lutzoni F."/>
            <person name="Magnuson J."/>
            <person name="Mondo S."/>
            <person name="Nolan M."/>
            <person name="Ohm R."/>
            <person name="Pangilinan J."/>
            <person name="Park H.-J."/>
            <person name="Ramirez L."/>
            <person name="Alfaro M."/>
            <person name="Sun H."/>
            <person name="Tritt A."/>
            <person name="Yoshinaga Y."/>
            <person name="Zwiers L.-H."/>
            <person name="Turgeon B."/>
            <person name="Goodwin S."/>
            <person name="Spatafora J."/>
            <person name="Crous P."/>
            <person name="Grigoriev I."/>
        </authorList>
    </citation>
    <scope>NUCLEOTIDE SEQUENCE</scope>
    <source>
        <strain evidence="2">CBS 122368</strain>
    </source>
</reference>
<dbReference type="GeneID" id="54580129"/>
<protein>
    <submittedName>
        <fullName evidence="2">Uncharacterized protein</fullName>
    </submittedName>
</protein>
<evidence type="ECO:0000313" key="2">
    <source>
        <dbReference type="EMBL" id="KAF2248605.1"/>
    </source>
</evidence>
<dbReference type="Proteomes" id="UP000800094">
    <property type="component" value="Unassembled WGS sequence"/>
</dbReference>
<name>A0A6A6IDF6_9PLEO</name>
<feature type="transmembrane region" description="Helical" evidence="1">
    <location>
        <begin position="184"/>
        <end position="209"/>
    </location>
</feature>
<feature type="transmembrane region" description="Helical" evidence="1">
    <location>
        <begin position="82"/>
        <end position="105"/>
    </location>
</feature>
<dbReference type="EMBL" id="ML987195">
    <property type="protein sequence ID" value="KAF2248605.1"/>
    <property type="molecule type" value="Genomic_DNA"/>
</dbReference>
<feature type="transmembrane region" description="Helical" evidence="1">
    <location>
        <begin position="125"/>
        <end position="147"/>
    </location>
</feature>
<gene>
    <name evidence="2" type="ORF">BU26DRAFT_504784</name>
</gene>